<sequence length="223" mass="26179">MAYSGLTEASWFFPESGGKSLWRRRPTQPRKIRQYGKWMILPRQTEALSKINLKSLVGWMSGAVWRQASDPSRLLIREAEPYHFIIVFRLGGADRPSFRHKVVRERIALRKSANSKFNPQQPYLFPLLKLNKQIHEEASSILYEQKFKFASPDVAVNFLFMINSNRKFLGHVTWDPDPGSDCSLWHQEQDMKNVFKIKRQRTGNESVQNAKILAQDWIIRRIY</sequence>
<dbReference type="EMBL" id="MU004232">
    <property type="protein sequence ID" value="KAF2672149.1"/>
    <property type="molecule type" value="Genomic_DNA"/>
</dbReference>
<dbReference type="OrthoDB" id="62952at2759"/>
<dbReference type="Proteomes" id="UP000799302">
    <property type="component" value="Unassembled WGS sequence"/>
</dbReference>
<keyword evidence="2" id="KW-1185">Reference proteome</keyword>
<evidence type="ECO:0000313" key="1">
    <source>
        <dbReference type="EMBL" id="KAF2672149.1"/>
    </source>
</evidence>
<accession>A0A6A6UIW6</accession>
<name>A0A6A6UIW6_9PEZI</name>
<protein>
    <submittedName>
        <fullName evidence="1">Uncharacterized protein</fullName>
    </submittedName>
</protein>
<organism evidence="1 2">
    <name type="scientific">Microthyrium microscopicum</name>
    <dbReference type="NCBI Taxonomy" id="703497"/>
    <lineage>
        <taxon>Eukaryota</taxon>
        <taxon>Fungi</taxon>
        <taxon>Dikarya</taxon>
        <taxon>Ascomycota</taxon>
        <taxon>Pezizomycotina</taxon>
        <taxon>Dothideomycetes</taxon>
        <taxon>Dothideomycetes incertae sedis</taxon>
        <taxon>Microthyriales</taxon>
        <taxon>Microthyriaceae</taxon>
        <taxon>Microthyrium</taxon>
    </lineage>
</organism>
<evidence type="ECO:0000313" key="2">
    <source>
        <dbReference type="Proteomes" id="UP000799302"/>
    </source>
</evidence>
<proteinExistence type="predicted"/>
<reference evidence="1" key="1">
    <citation type="journal article" date="2020" name="Stud. Mycol.">
        <title>101 Dothideomycetes genomes: a test case for predicting lifestyles and emergence of pathogens.</title>
        <authorList>
            <person name="Haridas S."/>
            <person name="Albert R."/>
            <person name="Binder M."/>
            <person name="Bloem J."/>
            <person name="Labutti K."/>
            <person name="Salamov A."/>
            <person name="Andreopoulos B."/>
            <person name="Baker S."/>
            <person name="Barry K."/>
            <person name="Bills G."/>
            <person name="Bluhm B."/>
            <person name="Cannon C."/>
            <person name="Castanera R."/>
            <person name="Culley D."/>
            <person name="Daum C."/>
            <person name="Ezra D."/>
            <person name="Gonzalez J."/>
            <person name="Henrissat B."/>
            <person name="Kuo A."/>
            <person name="Liang C."/>
            <person name="Lipzen A."/>
            <person name="Lutzoni F."/>
            <person name="Magnuson J."/>
            <person name="Mondo S."/>
            <person name="Nolan M."/>
            <person name="Ohm R."/>
            <person name="Pangilinan J."/>
            <person name="Park H.-J."/>
            <person name="Ramirez L."/>
            <person name="Alfaro M."/>
            <person name="Sun H."/>
            <person name="Tritt A."/>
            <person name="Yoshinaga Y."/>
            <person name="Zwiers L.-H."/>
            <person name="Turgeon B."/>
            <person name="Goodwin S."/>
            <person name="Spatafora J."/>
            <person name="Crous P."/>
            <person name="Grigoriev I."/>
        </authorList>
    </citation>
    <scope>NUCLEOTIDE SEQUENCE</scope>
    <source>
        <strain evidence="1">CBS 115976</strain>
    </source>
</reference>
<dbReference type="AlphaFoldDB" id="A0A6A6UIW6"/>
<gene>
    <name evidence="1" type="ORF">BT63DRAFT_411447</name>
</gene>